<gene>
    <name evidence="1" type="ORF">NEIELOOT_00507</name>
</gene>
<evidence type="ECO:0000313" key="2">
    <source>
        <dbReference type="Proteomes" id="UP000005536"/>
    </source>
</evidence>
<evidence type="ECO:0000313" key="1">
    <source>
        <dbReference type="EMBL" id="EFE50800.1"/>
    </source>
</evidence>
<sequence length="78" mass="8867">MLGGENRFGRKGNRCGKALAKPIQTADRNKSGFGQFGRQCFQIRQFVFIKRIKTDLLKPHFASLCLSKRRIIQDAQAV</sequence>
<comment type="caution">
    <text evidence="1">The sequence shown here is derived from an EMBL/GenBank/DDBJ whole genome shotgun (WGS) entry which is preliminary data.</text>
</comment>
<dbReference type="AlphaFoldDB" id="D4DN82"/>
<dbReference type="Proteomes" id="UP000005536">
    <property type="component" value="Unassembled WGS sequence"/>
</dbReference>
<organism evidence="1 2">
    <name type="scientific">Neisseria elongata subsp. glycolytica ATCC 29315</name>
    <dbReference type="NCBI Taxonomy" id="546263"/>
    <lineage>
        <taxon>Bacteria</taxon>
        <taxon>Pseudomonadati</taxon>
        <taxon>Pseudomonadota</taxon>
        <taxon>Betaproteobacteria</taxon>
        <taxon>Neisseriales</taxon>
        <taxon>Neisseriaceae</taxon>
        <taxon>Neisseria</taxon>
    </lineage>
</organism>
<proteinExistence type="predicted"/>
<name>D4DN82_NEIEG</name>
<accession>D4DN82</accession>
<reference evidence="1 2" key="1">
    <citation type="submission" date="2010-02" db="EMBL/GenBank/DDBJ databases">
        <authorList>
            <person name="Weinstock G."/>
            <person name="Sodergren E."/>
            <person name="Clifton S."/>
            <person name="Fulton L."/>
            <person name="Fulton B."/>
            <person name="Courtney L."/>
            <person name="Fronick C."/>
            <person name="Harrison M."/>
            <person name="Strong C."/>
            <person name="Farmer C."/>
            <person name="Delahaunty K."/>
            <person name="Markovic C."/>
            <person name="Hall O."/>
            <person name="Minx P."/>
            <person name="Tomlinson C."/>
            <person name="Mitreva M."/>
            <person name="Nelson J."/>
            <person name="Hou S."/>
            <person name="Wollam A."/>
            <person name="Pepin K.H."/>
            <person name="Johnson M."/>
            <person name="Bhonagiri V."/>
            <person name="Zhang X."/>
            <person name="Suruliraj S."/>
            <person name="Warren W."/>
            <person name="Chinwalla A."/>
            <person name="Mardis E.R."/>
            <person name="Wilson R.K."/>
        </authorList>
    </citation>
    <scope>NUCLEOTIDE SEQUENCE [LARGE SCALE GENOMIC DNA]</scope>
    <source>
        <strain evidence="1 2">ATCC 29315</strain>
    </source>
</reference>
<protein>
    <submittedName>
        <fullName evidence="1">Uncharacterized protein</fullName>
    </submittedName>
</protein>
<dbReference type="EMBL" id="ADBF01000012">
    <property type="protein sequence ID" value="EFE50800.1"/>
    <property type="molecule type" value="Genomic_DNA"/>
</dbReference>